<evidence type="ECO:0000256" key="1">
    <source>
        <dbReference type="ARBA" id="ARBA00004162"/>
    </source>
</evidence>
<evidence type="ECO:0000256" key="5">
    <source>
        <dbReference type="ARBA" id="ARBA00022692"/>
    </source>
</evidence>
<evidence type="ECO:0000256" key="9">
    <source>
        <dbReference type="ARBA" id="ARBA00023136"/>
    </source>
</evidence>
<evidence type="ECO:0000256" key="10">
    <source>
        <dbReference type="SAM" id="MobiDB-lite"/>
    </source>
</evidence>
<comment type="caution">
    <text evidence="12">The sequence shown here is derived from an EMBL/GenBank/DDBJ whole genome shotgun (WGS) entry which is preliminary data.</text>
</comment>
<comment type="subcellular location">
    <subcellularLocation>
        <location evidence="1">Cell membrane</location>
        <topology evidence="1">Single-pass membrane protein</topology>
    </subcellularLocation>
</comment>
<dbReference type="NCBIfam" id="TIGR00739">
    <property type="entry name" value="yajC"/>
    <property type="match status" value="1"/>
</dbReference>
<reference evidence="12 13" key="1">
    <citation type="submission" date="2016-10" db="EMBL/GenBank/DDBJ databases">
        <authorList>
            <person name="Varghese N."/>
            <person name="Submissions S."/>
        </authorList>
    </citation>
    <scope>NUCLEOTIDE SEQUENCE [LARGE SCALE GENOMIC DNA]</scope>
    <source>
        <strain evidence="12 13">WC1T17</strain>
    </source>
</reference>
<dbReference type="PANTHER" id="PTHR33909">
    <property type="entry name" value="SEC TRANSLOCON ACCESSORY COMPLEX SUBUNIT YAJC"/>
    <property type="match status" value="1"/>
</dbReference>
<keyword evidence="8" id="KW-0811">Translocation</keyword>
<feature type="compositionally biased region" description="Basic and acidic residues" evidence="10">
    <location>
        <begin position="103"/>
        <end position="125"/>
    </location>
</feature>
<gene>
    <name evidence="12" type="ORF">SAMN05216431_10423</name>
</gene>
<keyword evidence="5 11" id="KW-0812">Transmembrane</keyword>
<keyword evidence="4" id="KW-1003">Cell membrane</keyword>
<evidence type="ECO:0000256" key="7">
    <source>
        <dbReference type="ARBA" id="ARBA00022989"/>
    </source>
</evidence>
<evidence type="ECO:0000256" key="6">
    <source>
        <dbReference type="ARBA" id="ARBA00022927"/>
    </source>
</evidence>
<evidence type="ECO:0000256" key="4">
    <source>
        <dbReference type="ARBA" id="ARBA00022475"/>
    </source>
</evidence>
<organism evidence="12 13">
    <name type="scientific">Ligilactobacillus ruminis</name>
    <dbReference type="NCBI Taxonomy" id="1623"/>
    <lineage>
        <taxon>Bacteria</taxon>
        <taxon>Bacillati</taxon>
        <taxon>Bacillota</taxon>
        <taxon>Bacilli</taxon>
        <taxon>Lactobacillales</taxon>
        <taxon>Lactobacillaceae</taxon>
        <taxon>Ligilactobacillus</taxon>
    </lineage>
</organism>
<dbReference type="PANTHER" id="PTHR33909:SF1">
    <property type="entry name" value="SEC TRANSLOCON ACCESSORY COMPLEX SUBUNIT YAJC"/>
    <property type="match status" value="1"/>
</dbReference>
<keyword evidence="3" id="KW-0813">Transport</keyword>
<evidence type="ECO:0000256" key="8">
    <source>
        <dbReference type="ARBA" id="ARBA00023010"/>
    </source>
</evidence>
<feature type="transmembrane region" description="Helical" evidence="11">
    <location>
        <begin position="6"/>
        <end position="23"/>
    </location>
</feature>
<accession>A0ABY1AAJ0</accession>
<dbReference type="Proteomes" id="UP000182089">
    <property type="component" value="Unassembled WGS sequence"/>
</dbReference>
<protein>
    <submittedName>
        <fullName evidence="12">Protein translocase subunit yajC</fullName>
    </submittedName>
</protein>
<keyword evidence="6" id="KW-0653">Protein transport</keyword>
<evidence type="ECO:0000313" key="12">
    <source>
        <dbReference type="EMBL" id="SEM53588.1"/>
    </source>
</evidence>
<dbReference type="SMART" id="SM01323">
    <property type="entry name" value="YajC"/>
    <property type="match status" value="1"/>
</dbReference>
<feature type="region of interest" description="Disordered" evidence="10">
    <location>
        <begin position="84"/>
        <end position="125"/>
    </location>
</feature>
<dbReference type="EMBL" id="FOCC01000004">
    <property type="protein sequence ID" value="SEM53588.1"/>
    <property type="molecule type" value="Genomic_DNA"/>
</dbReference>
<keyword evidence="9 11" id="KW-0472">Membrane</keyword>
<sequence>MNSGMSTIVMFVVLIGIMYFMMIRPQKKQQDAHQKMLSSLKHGDEVITIGGLHAVVDSVNDEKNIITLDCDGVLLDFSKSSIARVTQKQEDPIKETAAAPKETASETKTADEAKETASDSEQKED</sequence>
<proteinExistence type="inferred from homology"/>
<evidence type="ECO:0000256" key="2">
    <source>
        <dbReference type="ARBA" id="ARBA00006742"/>
    </source>
</evidence>
<dbReference type="Pfam" id="PF02699">
    <property type="entry name" value="YajC"/>
    <property type="match status" value="1"/>
</dbReference>
<dbReference type="PRINTS" id="PR01853">
    <property type="entry name" value="YAJCTRNLCASE"/>
</dbReference>
<keyword evidence="7 11" id="KW-1133">Transmembrane helix</keyword>
<dbReference type="InterPro" id="IPR003849">
    <property type="entry name" value="Preprotein_translocase_YajC"/>
</dbReference>
<comment type="similarity">
    <text evidence="2">Belongs to the YajC family.</text>
</comment>
<name>A0ABY1AAJ0_9LACO</name>
<evidence type="ECO:0000256" key="3">
    <source>
        <dbReference type="ARBA" id="ARBA00022448"/>
    </source>
</evidence>
<evidence type="ECO:0000256" key="11">
    <source>
        <dbReference type="SAM" id="Phobius"/>
    </source>
</evidence>
<evidence type="ECO:0000313" key="13">
    <source>
        <dbReference type="Proteomes" id="UP000182089"/>
    </source>
</evidence>